<feature type="domain" description="ABC transporter" evidence="4">
    <location>
        <begin position="21"/>
        <end position="269"/>
    </location>
</feature>
<dbReference type="PANTHER" id="PTHR45772:SF7">
    <property type="entry name" value="AMINO ACID ABC TRANSPORTER ATP-BINDING PROTEIN"/>
    <property type="match status" value="1"/>
</dbReference>
<dbReference type="Gene3D" id="3.40.50.300">
    <property type="entry name" value="P-loop containing nucleotide triphosphate hydrolases"/>
    <property type="match status" value="1"/>
</dbReference>
<dbReference type="SUPFAM" id="SSF52540">
    <property type="entry name" value="P-loop containing nucleoside triphosphate hydrolases"/>
    <property type="match status" value="1"/>
</dbReference>
<dbReference type="Proteomes" id="UP000009315">
    <property type="component" value="Unassembled WGS sequence"/>
</dbReference>
<dbReference type="GO" id="GO:1903806">
    <property type="term" value="P:L-isoleucine import across plasma membrane"/>
    <property type="evidence" value="ECO:0007669"/>
    <property type="project" value="TreeGrafter"/>
</dbReference>
<keyword evidence="3 5" id="KW-0067">ATP-binding</keyword>
<dbReference type="Pfam" id="PF12399">
    <property type="entry name" value="BCA_ABC_TP_C"/>
    <property type="match status" value="1"/>
</dbReference>
<keyword evidence="1" id="KW-0813">Transport</keyword>
<dbReference type="GO" id="GO:1903805">
    <property type="term" value="P:L-valine import across plasma membrane"/>
    <property type="evidence" value="ECO:0007669"/>
    <property type="project" value="TreeGrafter"/>
</dbReference>
<dbReference type="EMBL" id="CAOS01000008">
    <property type="protein sequence ID" value="CCO08116.1"/>
    <property type="molecule type" value="Genomic_DNA"/>
</dbReference>
<dbReference type="CDD" id="cd03219">
    <property type="entry name" value="ABC_Mj1267_LivG_branched"/>
    <property type="match status" value="1"/>
</dbReference>
<evidence type="ECO:0000256" key="2">
    <source>
        <dbReference type="ARBA" id="ARBA00022741"/>
    </source>
</evidence>
<dbReference type="InterPro" id="IPR003439">
    <property type="entry name" value="ABC_transporter-like_ATP-bd"/>
</dbReference>
<dbReference type="InterPro" id="IPR032823">
    <property type="entry name" value="BCA_ABC_TP_C"/>
</dbReference>
<gene>
    <name evidence="5" type="primary">lptB</name>
    <name evidence="5" type="ORF">DESHY_160240</name>
</gene>
<name>K8EHJ9_9FIRM</name>
<dbReference type="GO" id="GO:0005524">
    <property type="term" value="F:ATP binding"/>
    <property type="evidence" value="ECO:0007669"/>
    <property type="project" value="UniProtKB-KW"/>
</dbReference>
<dbReference type="Pfam" id="PF00005">
    <property type="entry name" value="ABC_tran"/>
    <property type="match status" value="1"/>
</dbReference>
<dbReference type="PROSITE" id="PS50893">
    <property type="entry name" value="ABC_TRANSPORTER_2"/>
    <property type="match status" value="1"/>
</dbReference>
<evidence type="ECO:0000313" key="5">
    <source>
        <dbReference type="EMBL" id="CCO08116.1"/>
    </source>
</evidence>
<evidence type="ECO:0000259" key="4">
    <source>
        <dbReference type="PROSITE" id="PS50893"/>
    </source>
</evidence>
<dbReference type="GO" id="GO:0005886">
    <property type="term" value="C:plasma membrane"/>
    <property type="evidence" value="ECO:0007669"/>
    <property type="project" value="TreeGrafter"/>
</dbReference>
<dbReference type="SMART" id="SM00382">
    <property type="entry name" value="AAA"/>
    <property type="match status" value="1"/>
</dbReference>
<dbReference type="GO" id="GO:0015808">
    <property type="term" value="P:L-alanine transport"/>
    <property type="evidence" value="ECO:0007669"/>
    <property type="project" value="TreeGrafter"/>
</dbReference>
<dbReference type="InterPro" id="IPR003593">
    <property type="entry name" value="AAA+_ATPase"/>
</dbReference>
<dbReference type="InterPro" id="IPR027417">
    <property type="entry name" value="P-loop_NTPase"/>
</dbReference>
<dbReference type="InterPro" id="IPR051120">
    <property type="entry name" value="ABC_AA/LPS_Transport"/>
</dbReference>
<sequence>MADARKRGSGWMANLPSDSILVTDNISMQFGGLKAVSNLQLNIAPRQIVGLIGPNGAGKTTAFNMITGVYKPTEGRVIFDGHDITGRRPNQITELGIARTFQNIRLFASMTVLENVLLSKHVRLRASLLEAVLGLPRYTRERRQHIEECMALLEQVQLADVAHEKATALPYGKQRRLEIARALATQPKMILLDEPAAGMNPQESLELMEFIADIRERFGLTILMIEHHMEVVMGICEHIVVLDHGETIAKGTPSEIQNNRQVIEAYLGAVDESA</sequence>
<accession>K8EHJ9</accession>
<dbReference type="GO" id="GO:0015192">
    <property type="term" value="F:L-phenylalanine transmembrane transporter activity"/>
    <property type="evidence" value="ECO:0007669"/>
    <property type="project" value="TreeGrafter"/>
</dbReference>
<dbReference type="eggNOG" id="COG0411">
    <property type="taxonomic scope" value="Bacteria"/>
</dbReference>
<comment type="caution">
    <text evidence="5">The sequence shown here is derived from an EMBL/GenBank/DDBJ whole genome shotgun (WGS) entry which is preliminary data.</text>
</comment>
<dbReference type="GO" id="GO:0005304">
    <property type="term" value="F:L-valine transmembrane transporter activity"/>
    <property type="evidence" value="ECO:0007669"/>
    <property type="project" value="TreeGrafter"/>
</dbReference>
<dbReference type="PANTHER" id="PTHR45772">
    <property type="entry name" value="CONSERVED COMPONENT OF ABC TRANSPORTER FOR NATURAL AMINO ACIDS-RELATED"/>
    <property type="match status" value="1"/>
</dbReference>
<dbReference type="AlphaFoldDB" id="K8EHJ9"/>
<dbReference type="GO" id="GO:0015188">
    <property type="term" value="F:L-isoleucine transmembrane transporter activity"/>
    <property type="evidence" value="ECO:0007669"/>
    <property type="project" value="TreeGrafter"/>
</dbReference>
<dbReference type="GO" id="GO:0042941">
    <property type="term" value="P:D-alanine transmembrane transport"/>
    <property type="evidence" value="ECO:0007669"/>
    <property type="project" value="TreeGrafter"/>
</dbReference>
<dbReference type="STRING" id="1121428.DESHY_160240"/>
<keyword evidence="6" id="KW-1185">Reference proteome</keyword>
<dbReference type="GO" id="GO:0016887">
    <property type="term" value="F:ATP hydrolysis activity"/>
    <property type="evidence" value="ECO:0007669"/>
    <property type="project" value="InterPro"/>
</dbReference>
<organism evidence="5 6">
    <name type="scientific">Desulforamulus hydrothermalis Lam5 = DSM 18033</name>
    <dbReference type="NCBI Taxonomy" id="1121428"/>
    <lineage>
        <taxon>Bacteria</taxon>
        <taxon>Bacillati</taxon>
        <taxon>Bacillota</taxon>
        <taxon>Clostridia</taxon>
        <taxon>Eubacteriales</taxon>
        <taxon>Peptococcaceae</taxon>
        <taxon>Desulforamulus</taxon>
    </lineage>
</organism>
<keyword evidence="2" id="KW-0547">Nucleotide-binding</keyword>
<evidence type="ECO:0000256" key="1">
    <source>
        <dbReference type="ARBA" id="ARBA00022448"/>
    </source>
</evidence>
<dbReference type="FunFam" id="3.40.50.300:FF:000421">
    <property type="entry name" value="Branched-chain amino acid ABC transporter ATP-binding protein"/>
    <property type="match status" value="1"/>
</dbReference>
<protein>
    <submittedName>
        <fullName evidence="5">Putative lipopolysaccharide transport protein B: ATP-binding component of ABC superfamily</fullName>
    </submittedName>
</protein>
<evidence type="ECO:0000256" key="3">
    <source>
        <dbReference type="ARBA" id="ARBA00022840"/>
    </source>
</evidence>
<evidence type="ECO:0000313" key="6">
    <source>
        <dbReference type="Proteomes" id="UP000009315"/>
    </source>
</evidence>
<reference evidence="5 6" key="1">
    <citation type="journal article" date="2013" name="Genome Announc.">
        <title>Genome Sequence of the Sulfate-Reducing Bacterium Desulfotomaculum hydrothermale Lam5(T).</title>
        <authorList>
            <person name="Amin O."/>
            <person name="Fardeau M.L."/>
            <person name="Valette O."/>
            <person name="Hirschler-Rea A."/>
            <person name="Barbe V."/>
            <person name="Medigue C."/>
            <person name="Vacherie B."/>
            <person name="Ollivier B."/>
            <person name="Bertin P.N."/>
            <person name="Dolla A."/>
        </authorList>
    </citation>
    <scope>NUCLEOTIDE SEQUENCE [LARGE SCALE GENOMIC DNA]</scope>
    <source>
        <strain evidence="6">Lam5 / DSM 18033</strain>
    </source>
</reference>
<proteinExistence type="predicted"/>